<accession>A0A0A6VFJ1</accession>
<evidence type="ECO:0000256" key="1">
    <source>
        <dbReference type="SAM" id="Phobius"/>
    </source>
</evidence>
<comment type="caution">
    <text evidence="3">The sequence shown here is derived from an EMBL/GenBank/DDBJ whole genome shotgun (WGS) entry which is preliminary data.</text>
</comment>
<feature type="transmembrane region" description="Helical" evidence="1">
    <location>
        <begin position="7"/>
        <end position="29"/>
    </location>
</feature>
<dbReference type="EMBL" id="JAAIWK010000018">
    <property type="protein sequence ID" value="NEY20590.1"/>
    <property type="molecule type" value="Genomic_DNA"/>
</dbReference>
<sequence>MNIVWKKYNYVIIFIGLTILMGLCFLFNMEDHSNHYQNIVVQKGQTLWNIADEYADKNSMSKDEFIHWVENHNEINADLLKAGEEIKIPVTEHQHSVNQNQEYALNDK</sequence>
<keyword evidence="6" id="KW-1185">Reference proteome</keyword>
<reference evidence="4 6" key="3">
    <citation type="submission" date="2020-03" db="EMBL/GenBank/DDBJ databases">
        <title>Bacillus aquiflavi sp. nov., isolated from yellow water of strong flavor Chinese baijiu in Yibin region of China.</title>
        <authorList>
            <person name="Xie J."/>
        </authorList>
    </citation>
    <scope>NUCLEOTIDE SEQUENCE [LARGE SCALE GENOMIC DNA]</scope>
    <source>
        <strain evidence="4 6">Gsoil 114</strain>
    </source>
</reference>
<proteinExistence type="predicted"/>
<dbReference type="Proteomes" id="UP000476934">
    <property type="component" value="Unassembled WGS sequence"/>
</dbReference>
<feature type="domain" description="LysM" evidence="2">
    <location>
        <begin position="37"/>
        <end position="88"/>
    </location>
</feature>
<dbReference type="EMBL" id="JRUN01000025">
    <property type="protein sequence ID" value="KHD85369.1"/>
    <property type="molecule type" value="Genomic_DNA"/>
</dbReference>
<keyword evidence="1" id="KW-0472">Membrane</keyword>
<dbReference type="Gene3D" id="3.10.350.10">
    <property type="entry name" value="LysM domain"/>
    <property type="match status" value="1"/>
</dbReference>
<reference evidence="4 6" key="2">
    <citation type="submission" date="2020-02" db="EMBL/GenBank/DDBJ databases">
        <authorList>
            <person name="Feng H."/>
        </authorList>
    </citation>
    <scope>NUCLEOTIDE SEQUENCE [LARGE SCALE GENOMIC DNA]</scope>
    <source>
        <strain evidence="4 6">Gsoil 114</strain>
    </source>
</reference>
<dbReference type="Pfam" id="PF01476">
    <property type="entry name" value="LysM"/>
    <property type="match status" value="1"/>
</dbReference>
<dbReference type="PROSITE" id="PS51782">
    <property type="entry name" value="LYSM"/>
    <property type="match status" value="1"/>
</dbReference>
<evidence type="ECO:0000313" key="6">
    <source>
        <dbReference type="Proteomes" id="UP000476934"/>
    </source>
</evidence>
<protein>
    <submittedName>
        <fullName evidence="4">LysM peptidoglycan-binding domain-containing protein</fullName>
    </submittedName>
</protein>
<dbReference type="Proteomes" id="UP000030588">
    <property type="component" value="Unassembled WGS sequence"/>
</dbReference>
<keyword evidence="1" id="KW-1133">Transmembrane helix</keyword>
<reference evidence="3 5" key="1">
    <citation type="submission" date="2014-10" db="EMBL/GenBank/DDBJ databases">
        <title>Draft genome of phytase producing Bacillus ginsengihumi strain M2.11.</title>
        <authorList>
            <person name="Toymentseva A."/>
            <person name="Boulygina E.A."/>
            <person name="Kazakov S.V."/>
            <person name="Kayumov I."/>
            <person name="Suleimanova A.D."/>
            <person name="Mardanova A.M."/>
            <person name="Maria S.N."/>
            <person name="Sergey M.Y."/>
            <person name="Sharipova M.R."/>
        </authorList>
    </citation>
    <scope>NUCLEOTIDE SEQUENCE [LARGE SCALE GENOMIC DNA]</scope>
    <source>
        <strain evidence="3 5">M2.11</strain>
    </source>
</reference>
<gene>
    <name evidence="4" type="ORF">G4D61_11550</name>
    <name evidence="3" type="ORF">NG54_09720</name>
</gene>
<name>A0A0A6VFJ1_9BACI</name>
<keyword evidence="1" id="KW-0812">Transmembrane</keyword>
<organism evidence="3 5">
    <name type="scientific">Heyndrickxia ginsengihumi</name>
    <dbReference type="NCBI Taxonomy" id="363870"/>
    <lineage>
        <taxon>Bacteria</taxon>
        <taxon>Bacillati</taxon>
        <taxon>Bacillota</taxon>
        <taxon>Bacilli</taxon>
        <taxon>Bacillales</taxon>
        <taxon>Bacillaceae</taxon>
        <taxon>Heyndrickxia</taxon>
    </lineage>
</organism>
<dbReference type="STRING" id="363870.NG54_09720"/>
<evidence type="ECO:0000313" key="3">
    <source>
        <dbReference type="EMBL" id="KHD85369.1"/>
    </source>
</evidence>
<evidence type="ECO:0000313" key="4">
    <source>
        <dbReference type="EMBL" id="NEY20590.1"/>
    </source>
</evidence>
<dbReference type="OrthoDB" id="2679564at2"/>
<dbReference type="CDD" id="cd00118">
    <property type="entry name" value="LysM"/>
    <property type="match status" value="1"/>
</dbReference>
<dbReference type="RefSeq" id="WP_025729231.1">
    <property type="nucleotide sequence ID" value="NZ_JAAIWK010000018.1"/>
</dbReference>
<evidence type="ECO:0000259" key="2">
    <source>
        <dbReference type="PROSITE" id="PS51782"/>
    </source>
</evidence>
<dbReference type="InterPro" id="IPR018392">
    <property type="entry name" value="LysM"/>
</dbReference>
<dbReference type="InterPro" id="IPR036779">
    <property type="entry name" value="LysM_dom_sf"/>
</dbReference>
<dbReference type="AlphaFoldDB" id="A0A0A6VFJ1"/>
<evidence type="ECO:0000313" key="5">
    <source>
        <dbReference type="Proteomes" id="UP000030588"/>
    </source>
</evidence>